<evidence type="ECO:0000313" key="10">
    <source>
        <dbReference type="EMBL" id="SDE14718.1"/>
    </source>
</evidence>
<protein>
    <submittedName>
        <fullName evidence="10">Outer membrane protein</fullName>
    </submittedName>
</protein>
<dbReference type="GO" id="GO:0015562">
    <property type="term" value="F:efflux transmembrane transporter activity"/>
    <property type="evidence" value="ECO:0007669"/>
    <property type="project" value="InterPro"/>
</dbReference>
<dbReference type="GO" id="GO:1990281">
    <property type="term" value="C:efflux pump complex"/>
    <property type="evidence" value="ECO:0007669"/>
    <property type="project" value="TreeGrafter"/>
</dbReference>
<accession>A0A1G7AIF6</accession>
<evidence type="ECO:0000256" key="3">
    <source>
        <dbReference type="ARBA" id="ARBA00022448"/>
    </source>
</evidence>
<keyword evidence="8" id="KW-0175">Coiled coil</keyword>
<evidence type="ECO:0000256" key="9">
    <source>
        <dbReference type="SAM" id="SignalP"/>
    </source>
</evidence>
<evidence type="ECO:0000256" key="8">
    <source>
        <dbReference type="SAM" id="Coils"/>
    </source>
</evidence>
<dbReference type="GO" id="GO:0009279">
    <property type="term" value="C:cell outer membrane"/>
    <property type="evidence" value="ECO:0007669"/>
    <property type="project" value="UniProtKB-SubCell"/>
</dbReference>
<dbReference type="GO" id="GO:0015288">
    <property type="term" value="F:porin activity"/>
    <property type="evidence" value="ECO:0007669"/>
    <property type="project" value="TreeGrafter"/>
</dbReference>
<evidence type="ECO:0000256" key="5">
    <source>
        <dbReference type="ARBA" id="ARBA00022692"/>
    </source>
</evidence>
<evidence type="ECO:0000256" key="1">
    <source>
        <dbReference type="ARBA" id="ARBA00004442"/>
    </source>
</evidence>
<dbReference type="InterPro" id="IPR003423">
    <property type="entry name" value="OMP_efflux"/>
</dbReference>
<keyword evidence="7" id="KW-0998">Cell outer membrane</keyword>
<keyword evidence="6" id="KW-0472">Membrane</keyword>
<comment type="subcellular location">
    <subcellularLocation>
        <location evidence="1">Cell outer membrane</location>
    </subcellularLocation>
</comment>
<evidence type="ECO:0000256" key="6">
    <source>
        <dbReference type="ARBA" id="ARBA00023136"/>
    </source>
</evidence>
<dbReference type="OrthoDB" id="9811587at2"/>
<dbReference type="Gene3D" id="1.20.1600.10">
    <property type="entry name" value="Outer membrane efflux proteins (OEP)"/>
    <property type="match status" value="1"/>
</dbReference>
<organism evidence="10 11">
    <name type="scientific">Niabella drilacis (strain DSM 25811 / CCM 8410 / CCUG 62505 / LMG 26954 / E90)</name>
    <dbReference type="NCBI Taxonomy" id="1285928"/>
    <lineage>
        <taxon>Bacteria</taxon>
        <taxon>Pseudomonadati</taxon>
        <taxon>Bacteroidota</taxon>
        <taxon>Chitinophagia</taxon>
        <taxon>Chitinophagales</taxon>
        <taxon>Chitinophagaceae</taxon>
        <taxon>Niabella</taxon>
    </lineage>
</organism>
<dbReference type="RefSeq" id="WP_090393192.1">
    <property type="nucleotide sequence ID" value="NZ_FMZO01000023.1"/>
</dbReference>
<keyword evidence="3" id="KW-0813">Transport</keyword>
<comment type="similarity">
    <text evidence="2">Belongs to the outer membrane factor (OMF) (TC 1.B.17) family.</text>
</comment>
<feature type="signal peptide" evidence="9">
    <location>
        <begin position="1"/>
        <end position="19"/>
    </location>
</feature>
<keyword evidence="4" id="KW-1134">Transmembrane beta strand</keyword>
<keyword evidence="11" id="KW-1185">Reference proteome</keyword>
<evidence type="ECO:0000313" key="11">
    <source>
        <dbReference type="Proteomes" id="UP000198757"/>
    </source>
</evidence>
<name>A0A1G7AIF6_NIADE</name>
<dbReference type="STRING" id="1285928.SAMN04487894_12337"/>
<gene>
    <name evidence="10" type="ORF">SAMN04487894_12337</name>
</gene>
<evidence type="ECO:0000256" key="2">
    <source>
        <dbReference type="ARBA" id="ARBA00007613"/>
    </source>
</evidence>
<evidence type="ECO:0000256" key="7">
    <source>
        <dbReference type="ARBA" id="ARBA00023237"/>
    </source>
</evidence>
<keyword evidence="9" id="KW-0732">Signal</keyword>
<dbReference type="AlphaFoldDB" id="A0A1G7AIF6"/>
<sequence length="436" mass="48862">MKFFFIILVSLVAPQAIFAQQGHYSLEQCIEAALKDNLQVTQRANQAGRDAIAKRQARLDMLPSLNASAGHGWYFGRSIDNTTNAFVDNNIYSGDYNLSGGVTLFRGMNLQHTARQAVMTAEASNMSWQQQKDNITLNVILAYLQMMSAQDMLSQTNDQAILSDRQVKRLKDMDAKGAIAPSDLFDMQGQYASDQATIINARRDVETARITICTLMNIPYDSSMVFERIAVTDILERNTANTAEAYQAALKHFAQVRAAEFSVKSAVYGLKAARSKLFPTLNFGYGMNSRYAQSSSADLTEQLKNNNSKSLGFTLSVPIFNNLQTQNNIKIARLNLKEAEQNNQAVKTQLQQNIEGAAINMNAAFDRYQKLQERVNALQQSYRAAEARFNVGQWNSVEYLTVKNSLDRANIDLIGGKYEYLLRVKIYNYYQGITGE</sequence>
<proteinExistence type="inferred from homology"/>
<dbReference type="EMBL" id="FMZO01000023">
    <property type="protein sequence ID" value="SDE14718.1"/>
    <property type="molecule type" value="Genomic_DNA"/>
</dbReference>
<keyword evidence="5" id="KW-0812">Transmembrane</keyword>
<dbReference type="Proteomes" id="UP000198757">
    <property type="component" value="Unassembled WGS sequence"/>
</dbReference>
<dbReference type="InterPro" id="IPR051906">
    <property type="entry name" value="TolC-like"/>
</dbReference>
<dbReference type="PANTHER" id="PTHR30026:SF20">
    <property type="entry name" value="OUTER MEMBRANE PROTEIN TOLC"/>
    <property type="match status" value="1"/>
</dbReference>
<reference evidence="11" key="1">
    <citation type="submission" date="2016-10" db="EMBL/GenBank/DDBJ databases">
        <authorList>
            <person name="Varghese N."/>
            <person name="Submissions S."/>
        </authorList>
    </citation>
    <scope>NUCLEOTIDE SEQUENCE [LARGE SCALE GENOMIC DNA]</scope>
    <source>
        <strain evidence="11">DSM 25811 / CCM 8410 / LMG 26954 / E90</strain>
    </source>
</reference>
<evidence type="ECO:0000256" key="4">
    <source>
        <dbReference type="ARBA" id="ARBA00022452"/>
    </source>
</evidence>
<dbReference type="SUPFAM" id="SSF56954">
    <property type="entry name" value="Outer membrane efflux proteins (OEP)"/>
    <property type="match status" value="1"/>
</dbReference>
<dbReference type="Pfam" id="PF02321">
    <property type="entry name" value="OEP"/>
    <property type="match status" value="2"/>
</dbReference>
<feature type="coiled-coil region" evidence="8">
    <location>
        <begin position="322"/>
        <end position="388"/>
    </location>
</feature>
<dbReference type="PANTHER" id="PTHR30026">
    <property type="entry name" value="OUTER MEMBRANE PROTEIN TOLC"/>
    <property type="match status" value="1"/>
</dbReference>
<feature type="chain" id="PRO_5011511927" evidence="9">
    <location>
        <begin position="20"/>
        <end position="436"/>
    </location>
</feature>